<reference evidence="1" key="1">
    <citation type="submission" date="2017-02" db="EMBL/GenBank/DDBJ databases">
        <authorList>
            <person name="Regsiter A."/>
            <person name="William W."/>
        </authorList>
    </citation>
    <scope>NUCLEOTIDE SEQUENCE</scope>
    <source>
        <strain evidence="1">BdmA 4</strain>
    </source>
</reference>
<evidence type="ECO:0008006" key="2">
    <source>
        <dbReference type="Google" id="ProtNLM"/>
    </source>
</evidence>
<sequence length="85" mass="9833">MNKKTVYSDAPDDLGEVLLKGKKVDDFLPPPDQLVRRVPKVKVTITLNQQSVEFFKKSAKKNKVKYQTMINEVLDKYVEKYSDTL</sequence>
<gene>
    <name evidence="1" type="ORF">SPIRO4BDMA_50192</name>
</gene>
<dbReference type="AlphaFoldDB" id="A0A3P3XR04"/>
<protein>
    <recommendedName>
        <fullName evidence="2">CopG family transcriptional regulator</fullName>
    </recommendedName>
</protein>
<organism evidence="1">
    <name type="scientific">uncultured spirochete</name>
    <dbReference type="NCBI Taxonomy" id="156406"/>
    <lineage>
        <taxon>Bacteria</taxon>
        <taxon>Pseudomonadati</taxon>
        <taxon>Spirochaetota</taxon>
        <taxon>Spirochaetia</taxon>
        <taxon>Spirochaetales</taxon>
        <taxon>environmental samples</taxon>
    </lineage>
</organism>
<name>A0A3P3XR04_9SPIR</name>
<dbReference type="Pfam" id="PF14384">
    <property type="entry name" value="BrnA_antitoxin"/>
    <property type="match status" value="1"/>
</dbReference>
<accession>A0A3P3XR04</accession>
<dbReference type="EMBL" id="FWDO01000005">
    <property type="protein sequence ID" value="SLM18677.1"/>
    <property type="molecule type" value="Genomic_DNA"/>
</dbReference>
<evidence type="ECO:0000313" key="1">
    <source>
        <dbReference type="EMBL" id="SLM18677.1"/>
    </source>
</evidence>
<dbReference type="InterPro" id="IPR025528">
    <property type="entry name" value="BrnA_antitoxin"/>
</dbReference>
<proteinExistence type="predicted"/>